<evidence type="ECO:0000313" key="2">
    <source>
        <dbReference type="EMBL" id="KFG61625.1"/>
    </source>
</evidence>
<reference evidence="2 3" key="1">
    <citation type="submission" date="2014-05" db="EMBL/GenBank/DDBJ databases">
        <authorList>
            <person name="Sibley D."/>
            <person name="Venepally P."/>
            <person name="Karamycheva S."/>
            <person name="Hadjithomas M."/>
            <person name="Khan A."/>
            <person name="Brunk B."/>
            <person name="Roos D."/>
            <person name="Caler E."/>
            <person name="Lorenzi H."/>
        </authorList>
    </citation>
    <scope>NUCLEOTIDE SEQUENCE [LARGE SCALE GENOMIC DNA]</scope>
    <source>
        <strain evidence="2 3">RUB</strain>
    </source>
</reference>
<feature type="region of interest" description="Disordered" evidence="1">
    <location>
        <begin position="1"/>
        <end position="25"/>
    </location>
</feature>
<feature type="compositionally biased region" description="Polar residues" evidence="1">
    <location>
        <begin position="11"/>
        <end position="22"/>
    </location>
</feature>
<dbReference type="Proteomes" id="UP000028834">
    <property type="component" value="Unassembled WGS sequence"/>
</dbReference>
<evidence type="ECO:0000256" key="1">
    <source>
        <dbReference type="SAM" id="MobiDB-lite"/>
    </source>
</evidence>
<gene>
    <name evidence="2" type="ORF">TGRUB_270660</name>
</gene>
<comment type="caution">
    <text evidence="2">The sequence shown here is derived from an EMBL/GenBank/DDBJ whole genome shotgun (WGS) entry which is preliminary data.</text>
</comment>
<evidence type="ECO:0000313" key="3">
    <source>
        <dbReference type="Proteomes" id="UP000028834"/>
    </source>
</evidence>
<dbReference type="VEuPathDB" id="ToxoDB:TGRUB_270660"/>
<protein>
    <submittedName>
        <fullName evidence="2">Uncharacterized protein</fullName>
    </submittedName>
</protein>
<organism evidence="2 3">
    <name type="scientific">Toxoplasma gondii RUB</name>
    <dbReference type="NCBI Taxonomy" id="935652"/>
    <lineage>
        <taxon>Eukaryota</taxon>
        <taxon>Sar</taxon>
        <taxon>Alveolata</taxon>
        <taxon>Apicomplexa</taxon>
        <taxon>Conoidasida</taxon>
        <taxon>Coccidia</taxon>
        <taxon>Eucoccidiorida</taxon>
        <taxon>Eimeriorina</taxon>
        <taxon>Sarcocystidae</taxon>
        <taxon>Toxoplasma</taxon>
    </lineage>
</organism>
<sequence length="382" mass="42218">MADSADVPCSYTDTDADASTSRPKVDFNPVPTYIRDSLLAAKRQLVDDPPRTGDEHQWSTAFSTPVASVNVSAPYSRCFEDSVLLSNSGIRPEDVNAAAEAPWNCDHCFVKHAVQVIGKDNTDFIRYRPVHANAVQENAETSALSWSPTSAAYIPTCVGPHDQPVDSDSSFQDEVTRFARKYAEHLTLHRPNSRSPSPKGVPLSMVGILYTQHLLSRQLNVLFIAQQAAADYTSNLYQTASRVVPLKRTPHPQASIPDDNGIIYASLAETIRESSHEQEKRFARSKAGITALVASELDLLPPHTSVEQEGPDLQNPENGHRHVHVGQPVGGLIEDQKLRTRDYQEGLKTKEETPASCAFGEWVHERKRLNAEYGCFRNCCIS</sequence>
<dbReference type="EMBL" id="AFYV02001556">
    <property type="protein sequence ID" value="KFG61625.1"/>
    <property type="molecule type" value="Genomic_DNA"/>
</dbReference>
<dbReference type="OrthoDB" id="329529at2759"/>
<name>A0A086LYA7_TOXGO</name>
<dbReference type="AlphaFoldDB" id="A0A086LYA7"/>
<accession>A0A086LYA7</accession>
<proteinExistence type="predicted"/>
<feature type="region of interest" description="Disordered" evidence="1">
    <location>
        <begin position="304"/>
        <end position="327"/>
    </location>
</feature>